<organism evidence="4 5">
    <name type="scientific">Papaver somniferum</name>
    <name type="common">Opium poppy</name>
    <dbReference type="NCBI Taxonomy" id="3469"/>
    <lineage>
        <taxon>Eukaryota</taxon>
        <taxon>Viridiplantae</taxon>
        <taxon>Streptophyta</taxon>
        <taxon>Embryophyta</taxon>
        <taxon>Tracheophyta</taxon>
        <taxon>Spermatophyta</taxon>
        <taxon>Magnoliopsida</taxon>
        <taxon>Ranunculales</taxon>
        <taxon>Papaveraceae</taxon>
        <taxon>Papaveroideae</taxon>
        <taxon>Papaver</taxon>
    </lineage>
</organism>
<dbReference type="Proteomes" id="UP000316621">
    <property type="component" value="Chromosome 4"/>
</dbReference>
<dbReference type="Pfam" id="PF02458">
    <property type="entry name" value="Transferase"/>
    <property type="match status" value="1"/>
</dbReference>
<name>A0A4Y7J911_PAPSO</name>
<evidence type="ECO:0000256" key="2">
    <source>
        <dbReference type="ARBA" id="ARBA00022679"/>
    </source>
</evidence>
<dbReference type="PANTHER" id="PTHR31623">
    <property type="entry name" value="F21J9.9"/>
    <property type="match status" value="1"/>
</dbReference>
<dbReference type="PANTHER" id="PTHR31623:SF17">
    <property type="entry name" value="F21J9.9"/>
    <property type="match status" value="1"/>
</dbReference>
<dbReference type="AlphaFoldDB" id="A0A4Y7J911"/>
<dbReference type="STRING" id="3469.A0A4Y7J911"/>
<evidence type="ECO:0000313" key="5">
    <source>
        <dbReference type="Proteomes" id="UP000316621"/>
    </source>
</evidence>
<comment type="similarity">
    <text evidence="1">Belongs to the plant acyltransferase family.</text>
</comment>
<sequence>MATMSIAAVEVISKETIKPTTPTPYQSRNFSLSLLDQYFPPVYVPIILFYPAVANSTGSKHHDDLDLLKRSLSETLVHFYPMAGRTEDNMVVDGNDEGIDFIEVKIKGKMCDFMKPDVTLNLLLPSEVVSTKFVKDAQVIVQVNMFDCGGTAICLCISHKIADLCTMSTFIRNWAGTTNTARNGGATTNQNLLPSFDSASLFPPSEQLVSQVGVPPTSASYPTEDSTGDKVVSKRFVFDAVKITSVREKLQVLMHDKYKCRRPTKVEVVTALIWKAAIISTPAGSLSAVHHAVNYRKRMDPPLLDVSFGNLCGLATVVLPATTATKNTVLKTSSSISSEIEVQDVLDDQLIELVAQLRGEINKVKGDNCCMEKMFLSCVSAYDDFLAKNSDVEVKTLPLLITSWCKFGLYDADFGWGKPIWVTTNPFIEPSKNIIFMNDTKCGEGIEMWANFLEDDMVNFELNLSEILELF</sequence>
<gene>
    <name evidence="4" type="ORF">C5167_004934</name>
</gene>
<keyword evidence="5" id="KW-1185">Reference proteome</keyword>
<protein>
    <submittedName>
        <fullName evidence="4">Uncharacterized protein</fullName>
    </submittedName>
</protein>
<dbReference type="Gramene" id="RZC57633">
    <property type="protein sequence ID" value="RZC57633"/>
    <property type="gene ID" value="C5167_004934"/>
</dbReference>
<dbReference type="OrthoDB" id="1862401at2759"/>
<keyword evidence="2" id="KW-0808">Transferase</keyword>
<accession>A0A4Y7J911</accession>
<reference evidence="4 5" key="1">
    <citation type="journal article" date="2018" name="Science">
        <title>The opium poppy genome and morphinan production.</title>
        <authorList>
            <person name="Guo L."/>
            <person name="Winzer T."/>
            <person name="Yang X."/>
            <person name="Li Y."/>
            <person name="Ning Z."/>
            <person name="He Z."/>
            <person name="Teodor R."/>
            <person name="Lu Y."/>
            <person name="Bowser T.A."/>
            <person name="Graham I.A."/>
            <person name="Ye K."/>
        </authorList>
    </citation>
    <scope>NUCLEOTIDE SEQUENCE [LARGE SCALE GENOMIC DNA]</scope>
    <source>
        <strain evidence="5">cv. HN1</strain>
        <tissue evidence="4">Leaves</tissue>
    </source>
</reference>
<dbReference type="Gene3D" id="3.30.559.10">
    <property type="entry name" value="Chloramphenicol acetyltransferase-like domain"/>
    <property type="match status" value="2"/>
</dbReference>
<proteinExistence type="inferred from homology"/>
<evidence type="ECO:0000256" key="1">
    <source>
        <dbReference type="ARBA" id="ARBA00009861"/>
    </source>
</evidence>
<keyword evidence="3" id="KW-0012">Acyltransferase</keyword>
<dbReference type="GO" id="GO:0016746">
    <property type="term" value="F:acyltransferase activity"/>
    <property type="evidence" value="ECO:0007669"/>
    <property type="project" value="UniProtKB-KW"/>
</dbReference>
<evidence type="ECO:0000313" key="4">
    <source>
        <dbReference type="EMBL" id="RZC57633.1"/>
    </source>
</evidence>
<dbReference type="EMBL" id="CM010718">
    <property type="protein sequence ID" value="RZC57633.1"/>
    <property type="molecule type" value="Genomic_DNA"/>
</dbReference>
<dbReference type="InterPro" id="IPR023213">
    <property type="entry name" value="CAT-like_dom_sf"/>
</dbReference>
<evidence type="ECO:0000256" key="3">
    <source>
        <dbReference type="ARBA" id="ARBA00023315"/>
    </source>
</evidence>